<comment type="similarity">
    <text evidence="2">Belongs to the glycosyl hydrolase 3 family.</text>
</comment>
<dbReference type="SUPFAM" id="SSF51445">
    <property type="entry name" value="(Trans)glycosidases"/>
    <property type="match status" value="1"/>
</dbReference>
<dbReference type="InterPro" id="IPR001764">
    <property type="entry name" value="Glyco_hydro_3_N"/>
</dbReference>
<feature type="domain" description="Glycoside hydrolase family 3 N-terminal" evidence="6">
    <location>
        <begin position="48"/>
        <end position="361"/>
    </location>
</feature>
<dbReference type="RefSeq" id="WP_157682823.1">
    <property type="nucleotide sequence ID" value="NZ_LT629757.1"/>
</dbReference>
<evidence type="ECO:0000256" key="5">
    <source>
        <dbReference type="ARBA" id="ARBA00023295"/>
    </source>
</evidence>
<evidence type="ECO:0000256" key="2">
    <source>
        <dbReference type="ARBA" id="ARBA00005336"/>
    </source>
</evidence>
<dbReference type="EMBL" id="LT629757">
    <property type="protein sequence ID" value="SDS53040.1"/>
    <property type="molecule type" value="Genomic_DNA"/>
</dbReference>
<dbReference type="PROSITE" id="PS00775">
    <property type="entry name" value="GLYCOSYL_HYDROL_F3"/>
    <property type="match status" value="1"/>
</dbReference>
<comment type="catalytic activity">
    <reaction evidence="1">
        <text>Hydrolysis of terminal non-reducing N-acetyl-D-hexosamine residues in N-acetyl-beta-D-hexosaminides.</text>
        <dbReference type="EC" id="3.2.1.52"/>
    </reaction>
</comment>
<dbReference type="InterPro" id="IPR019800">
    <property type="entry name" value="Glyco_hydro_3_AS"/>
</dbReference>
<evidence type="ECO:0000259" key="6">
    <source>
        <dbReference type="Pfam" id="PF00933"/>
    </source>
</evidence>
<dbReference type="PANTHER" id="PTHR30480">
    <property type="entry name" value="BETA-HEXOSAMINIDASE-RELATED"/>
    <property type="match status" value="1"/>
</dbReference>
<dbReference type="GO" id="GO:0005975">
    <property type="term" value="P:carbohydrate metabolic process"/>
    <property type="evidence" value="ECO:0007669"/>
    <property type="project" value="InterPro"/>
</dbReference>
<dbReference type="InterPro" id="IPR036962">
    <property type="entry name" value="Glyco_hydro_3_N_sf"/>
</dbReference>
<evidence type="ECO:0000313" key="7">
    <source>
        <dbReference type="EMBL" id="SDS53040.1"/>
    </source>
</evidence>
<dbReference type="OrthoDB" id="9805821at2"/>
<evidence type="ECO:0000256" key="1">
    <source>
        <dbReference type="ARBA" id="ARBA00001231"/>
    </source>
</evidence>
<gene>
    <name evidence="7" type="ORF">SAMN04488570_2089</name>
</gene>
<name>A0A1H1SYI3_9ACTN</name>
<sequence length="576" mass="59298">MGAVALSLCASACGGDDTAAPAPSPSASPTVAGPEPTFGERAVAGMSLRDKAGQVIVTDWDGTGSPAPLVKRLHLGGVIAFGRNVSSPRQIRQVNRSVRAVVAARGWPAFVGVDQEGGTVQRIGSPSTGFPAFMAAGAAGDTGLTEQAARASAAEMRGLGFDVLFAPVADVTAGARDVAIGTRSAGGNARLVAAQVVAATQGIESAGVLPVVKHFPGHGSLGSDSHRSLPRQRASLAELERRDLLPFVAAIAQGAPAVLTGHIDVAAVDRGVPASLSRKVTTGLLRDQLGFEGLVVTDALDMRGAQQVAPGARAAVRALRAGADVVLMPPDPARARARIVTAVRTGALPEARLDEAAARMIDALRGVRRGTTAPVGSGRLASLALAQASLTSVAGPCRGRLLGQEVRVVGPEGDVAEVEQLLEARGVTIARPYLKRVRSGFERVVVRYRKKTVTVEKKVRKKKDGEVVVVVKEVKVRKKVPVYKRKPVFTTITVVPDAPVVSLVGYGGARPGPADVTVALDRPGVLGRVRSRVELATYGDAPAVLENLADALVGRRGAPGELPLAVPGTQRRGCGG</sequence>
<proteinExistence type="inferred from homology"/>
<accession>A0A1H1SYI3</accession>
<keyword evidence="8" id="KW-1185">Reference proteome</keyword>
<dbReference type="AlphaFoldDB" id="A0A1H1SYI3"/>
<protein>
    <recommendedName>
        <fullName evidence="3">beta-N-acetylhexosaminidase</fullName>
        <ecNumber evidence="3">3.2.1.52</ecNumber>
    </recommendedName>
</protein>
<keyword evidence="5" id="KW-0326">Glycosidase</keyword>
<evidence type="ECO:0000256" key="4">
    <source>
        <dbReference type="ARBA" id="ARBA00022801"/>
    </source>
</evidence>
<dbReference type="STRING" id="642780.SAMN04488570_2089"/>
<dbReference type="GO" id="GO:0009254">
    <property type="term" value="P:peptidoglycan turnover"/>
    <property type="evidence" value="ECO:0007669"/>
    <property type="project" value="TreeGrafter"/>
</dbReference>
<dbReference type="Proteomes" id="UP000198859">
    <property type="component" value="Chromosome I"/>
</dbReference>
<evidence type="ECO:0000313" key="8">
    <source>
        <dbReference type="Proteomes" id="UP000198859"/>
    </source>
</evidence>
<reference evidence="8" key="1">
    <citation type="submission" date="2016-10" db="EMBL/GenBank/DDBJ databases">
        <authorList>
            <person name="Varghese N."/>
            <person name="Submissions S."/>
        </authorList>
    </citation>
    <scope>NUCLEOTIDE SEQUENCE [LARGE SCALE GENOMIC DNA]</scope>
    <source>
        <strain evidence="8">DSM 22127</strain>
    </source>
</reference>
<dbReference type="Pfam" id="PF00933">
    <property type="entry name" value="Glyco_hydro_3"/>
    <property type="match status" value="1"/>
</dbReference>
<dbReference type="InterPro" id="IPR050226">
    <property type="entry name" value="NagZ_Beta-hexosaminidase"/>
</dbReference>
<evidence type="ECO:0000256" key="3">
    <source>
        <dbReference type="ARBA" id="ARBA00012663"/>
    </source>
</evidence>
<keyword evidence="4" id="KW-0378">Hydrolase</keyword>
<dbReference type="InterPro" id="IPR017853">
    <property type="entry name" value="GH"/>
</dbReference>
<dbReference type="Gene3D" id="3.20.20.300">
    <property type="entry name" value="Glycoside hydrolase, family 3, N-terminal domain"/>
    <property type="match status" value="1"/>
</dbReference>
<dbReference type="EC" id="3.2.1.52" evidence="3"/>
<dbReference type="PANTHER" id="PTHR30480:SF13">
    <property type="entry name" value="BETA-HEXOSAMINIDASE"/>
    <property type="match status" value="1"/>
</dbReference>
<organism evidence="7 8">
    <name type="scientific">Nocardioides scoriae</name>
    <dbReference type="NCBI Taxonomy" id="642780"/>
    <lineage>
        <taxon>Bacteria</taxon>
        <taxon>Bacillati</taxon>
        <taxon>Actinomycetota</taxon>
        <taxon>Actinomycetes</taxon>
        <taxon>Propionibacteriales</taxon>
        <taxon>Nocardioidaceae</taxon>
        <taxon>Nocardioides</taxon>
    </lineage>
</organism>
<dbReference type="GO" id="GO:0004563">
    <property type="term" value="F:beta-N-acetylhexosaminidase activity"/>
    <property type="evidence" value="ECO:0007669"/>
    <property type="project" value="UniProtKB-EC"/>
</dbReference>